<organism evidence="1 2">
    <name type="scientific">Steinernema carpocapsae</name>
    <name type="common">Entomopathogenic nematode</name>
    <dbReference type="NCBI Taxonomy" id="34508"/>
    <lineage>
        <taxon>Eukaryota</taxon>
        <taxon>Metazoa</taxon>
        <taxon>Ecdysozoa</taxon>
        <taxon>Nematoda</taxon>
        <taxon>Chromadorea</taxon>
        <taxon>Rhabditida</taxon>
        <taxon>Tylenchina</taxon>
        <taxon>Panagrolaimomorpha</taxon>
        <taxon>Strongyloidoidea</taxon>
        <taxon>Steinernematidae</taxon>
        <taxon>Steinernema</taxon>
    </lineage>
</organism>
<protein>
    <recommendedName>
        <fullName evidence="3">BPTI/Kunitz inhibitor domain-containing protein</fullName>
    </recommendedName>
</protein>
<dbReference type="PANTHER" id="PTHR47248">
    <property type="entry name" value="PROTEIN CBG06772"/>
    <property type="match status" value="1"/>
</dbReference>
<dbReference type="AlphaFoldDB" id="A0A4V6A4S5"/>
<dbReference type="EMBL" id="AZBU02000003">
    <property type="protein sequence ID" value="TKR88105.1"/>
    <property type="molecule type" value="Genomic_DNA"/>
</dbReference>
<reference evidence="1 2" key="1">
    <citation type="journal article" date="2015" name="Genome Biol.">
        <title>Comparative genomics of Steinernema reveals deeply conserved gene regulatory networks.</title>
        <authorList>
            <person name="Dillman A.R."/>
            <person name="Macchietto M."/>
            <person name="Porter C.F."/>
            <person name="Rogers A."/>
            <person name="Williams B."/>
            <person name="Antoshechkin I."/>
            <person name="Lee M.M."/>
            <person name="Goodwin Z."/>
            <person name="Lu X."/>
            <person name="Lewis E.E."/>
            <person name="Goodrich-Blair H."/>
            <person name="Stock S.P."/>
            <person name="Adams B.J."/>
            <person name="Sternberg P.W."/>
            <person name="Mortazavi A."/>
        </authorList>
    </citation>
    <scope>NUCLEOTIDE SEQUENCE [LARGE SCALE GENOMIC DNA]</scope>
    <source>
        <strain evidence="1 2">ALL</strain>
    </source>
</reference>
<comment type="caution">
    <text evidence="1">The sequence shown here is derived from an EMBL/GenBank/DDBJ whole genome shotgun (WGS) entry which is preliminary data.</text>
</comment>
<dbReference type="InterPro" id="IPR052861">
    <property type="entry name" value="BPTI/Kunitz_domain"/>
</dbReference>
<dbReference type="Proteomes" id="UP000298663">
    <property type="component" value="Unassembled WGS sequence"/>
</dbReference>
<proteinExistence type="predicted"/>
<gene>
    <name evidence="1" type="ORF">L596_012397</name>
</gene>
<reference evidence="1 2" key="2">
    <citation type="journal article" date="2019" name="G3 (Bethesda)">
        <title>Hybrid Assembly of the Genome of the Entomopathogenic Nematode Steinernema carpocapsae Identifies the X-Chromosome.</title>
        <authorList>
            <person name="Serra L."/>
            <person name="Macchietto M."/>
            <person name="Macias-Munoz A."/>
            <person name="McGill C.J."/>
            <person name="Rodriguez I.M."/>
            <person name="Rodriguez B."/>
            <person name="Murad R."/>
            <person name="Mortazavi A."/>
        </authorList>
    </citation>
    <scope>NUCLEOTIDE SEQUENCE [LARGE SCALE GENOMIC DNA]</scope>
    <source>
        <strain evidence="1 2">ALL</strain>
    </source>
</reference>
<evidence type="ECO:0000313" key="1">
    <source>
        <dbReference type="EMBL" id="TKR88105.1"/>
    </source>
</evidence>
<dbReference type="PANTHER" id="PTHR47248:SF7">
    <property type="entry name" value="BPTI_KUNITZ INHIBITOR DOMAIN-CONTAINING PROTEIN"/>
    <property type="match status" value="1"/>
</dbReference>
<sequence length="312" mass="35278">MLVYLNMFKSRLENQTLAVTPYLQRPSSLFYRPFENRQHTCQNQLPSAQSDIPLYNKMESVFQSSFCIGVRRVSFSVYDEGSGTVQWQTRIHRFSLPVLVEGAGSVRPAKMIFFTKVLLFLTVCLLGEVLSGYAPLSSPAPKKNFTGEYSLKFVFDPDWNNCFAYKIKKTNLKKTDFLSRDACYQKQIISNPDKCLGVGNTMSANYTLKRGATADKLLGLRCNKVTCPKGYECKVRFETTSSKSTPQCCSIRFQKAFNNKKCPNGADADLVDERGAMQMFVPIVGHNCNDFICHTGYKCIQLNKQFAKCCKA</sequence>
<evidence type="ECO:0000313" key="2">
    <source>
        <dbReference type="Proteomes" id="UP000298663"/>
    </source>
</evidence>
<keyword evidence="2" id="KW-1185">Reference proteome</keyword>
<dbReference type="STRING" id="34508.A0A4V6A4S5"/>
<name>A0A4V6A4S5_STECR</name>
<evidence type="ECO:0008006" key="3">
    <source>
        <dbReference type="Google" id="ProtNLM"/>
    </source>
</evidence>
<accession>A0A4V6A4S5</accession>